<feature type="compositionally biased region" description="Polar residues" evidence="1">
    <location>
        <begin position="94"/>
        <end position="103"/>
    </location>
</feature>
<feature type="compositionally biased region" description="Basic and acidic residues" evidence="1">
    <location>
        <begin position="17"/>
        <end position="26"/>
    </location>
</feature>
<accession>A0A7J6QGR4</accession>
<protein>
    <submittedName>
        <fullName evidence="3">Uncharacterized protein</fullName>
    </submittedName>
</protein>
<dbReference type="EMBL" id="JABANM010030081">
    <property type="protein sequence ID" value="KAF4706866.1"/>
    <property type="molecule type" value="Genomic_DNA"/>
</dbReference>
<evidence type="ECO:0000313" key="4">
    <source>
        <dbReference type="Proteomes" id="UP000541610"/>
    </source>
</evidence>
<dbReference type="Proteomes" id="UP000541610">
    <property type="component" value="Unassembled WGS sequence"/>
</dbReference>
<sequence length="264" mass="29564">MNMSFSSASGATALEKAQSEAERYSKEAGSYKPPLTVESQQLEQLPSERYIAGEHWLGHSLGTECRSISPSKKAEGWRGASLYPEKAERREGNDSVTITSSSGNSDIYFSPDSDFVRHGWFYDRPSVRKQRKSRSGSPHGGDSHLRRGCSRHRSKAQSHSLASQTEDPQYLSELVMASTEYCELQTTLAAMIHECQEKDRIIESLRTEAQEVRAANDAVRKKLLETNEDIVEVCDALERSKKRSGEVTEQLASRLLQLRMNSTS</sequence>
<comment type="caution">
    <text evidence="3">The sequence shown here is derived from an EMBL/GenBank/DDBJ whole genome shotgun (WGS) entry which is preliminary data.</text>
</comment>
<feature type="region of interest" description="Disordered" evidence="1">
    <location>
        <begin position="1"/>
        <end position="38"/>
    </location>
</feature>
<gene>
    <name evidence="2" type="ORF">FOZ60_014633</name>
    <name evidence="3" type="ORF">FOZ62_016766</name>
</gene>
<feature type="compositionally biased region" description="Polar residues" evidence="1">
    <location>
        <begin position="157"/>
        <end position="166"/>
    </location>
</feature>
<name>A0A7J6QGR4_PEROL</name>
<evidence type="ECO:0000313" key="3">
    <source>
        <dbReference type="EMBL" id="KAF4706866.1"/>
    </source>
</evidence>
<feature type="compositionally biased region" description="Polar residues" evidence="1">
    <location>
        <begin position="1"/>
        <end position="10"/>
    </location>
</feature>
<feature type="region of interest" description="Disordered" evidence="1">
    <location>
        <begin position="127"/>
        <end position="166"/>
    </location>
</feature>
<proteinExistence type="predicted"/>
<evidence type="ECO:0000313" key="2">
    <source>
        <dbReference type="EMBL" id="KAF4696873.1"/>
    </source>
</evidence>
<feature type="compositionally biased region" description="Basic residues" evidence="1">
    <location>
        <begin position="146"/>
        <end position="156"/>
    </location>
</feature>
<organism evidence="3 5">
    <name type="scientific">Perkinsus olseni</name>
    <name type="common">Perkinsus atlanticus</name>
    <dbReference type="NCBI Taxonomy" id="32597"/>
    <lineage>
        <taxon>Eukaryota</taxon>
        <taxon>Sar</taxon>
        <taxon>Alveolata</taxon>
        <taxon>Perkinsozoa</taxon>
        <taxon>Perkinsea</taxon>
        <taxon>Perkinsida</taxon>
        <taxon>Perkinsidae</taxon>
        <taxon>Perkinsus</taxon>
    </lineage>
</organism>
<evidence type="ECO:0000313" key="5">
    <source>
        <dbReference type="Proteomes" id="UP000574390"/>
    </source>
</evidence>
<evidence type="ECO:0000256" key="1">
    <source>
        <dbReference type="SAM" id="MobiDB-lite"/>
    </source>
</evidence>
<dbReference type="Proteomes" id="UP000574390">
    <property type="component" value="Unassembled WGS sequence"/>
</dbReference>
<feature type="region of interest" description="Disordered" evidence="1">
    <location>
        <begin position="62"/>
        <end position="103"/>
    </location>
</feature>
<dbReference type="EMBL" id="JABANP010000007">
    <property type="protein sequence ID" value="KAF4696873.1"/>
    <property type="molecule type" value="Genomic_DNA"/>
</dbReference>
<reference evidence="4 5" key="1">
    <citation type="submission" date="2020-04" db="EMBL/GenBank/DDBJ databases">
        <title>Perkinsus olseni comparative genomics.</title>
        <authorList>
            <person name="Bogema D.R."/>
        </authorList>
    </citation>
    <scope>NUCLEOTIDE SEQUENCE [LARGE SCALE GENOMIC DNA]</scope>
    <source>
        <strain evidence="2">00978-12</strain>
        <strain evidence="3">ATCC PRA-205</strain>
    </source>
</reference>
<dbReference type="AlphaFoldDB" id="A0A7J6QGR4"/>